<evidence type="ECO:0000313" key="2">
    <source>
        <dbReference type="Proteomes" id="UP000291822"/>
    </source>
</evidence>
<dbReference type="Proteomes" id="UP000291822">
    <property type="component" value="Unassembled WGS sequence"/>
</dbReference>
<dbReference type="EMBL" id="SJTG01000008">
    <property type="protein sequence ID" value="TCI05880.1"/>
    <property type="molecule type" value="Genomic_DNA"/>
</dbReference>
<dbReference type="AlphaFoldDB" id="A0A4V2NKS7"/>
<evidence type="ECO:0000313" key="1">
    <source>
        <dbReference type="EMBL" id="TCI05880.1"/>
    </source>
</evidence>
<accession>A0A4V2NKS7</accession>
<reference evidence="1 2" key="1">
    <citation type="submission" date="2019-02" db="EMBL/GenBank/DDBJ databases">
        <title>Dyella amyloliquefaciens sp. nov., isolated from forest soil.</title>
        <authorList>
            <person name="Gao Z.-H."/>
            <person name="Qiu L.-H."/>
        </authorList>
    </citation>
    <scope>NUCLEOTIDE SEQUENCE [LARGE SCALE GENOMIC DNA]</scope>
    <source>
        <strain evidence="1 2">KACC 12747</strain>
    </source>
</reference>
<proteinExistence type="predicted"/>
<sequence length="93" mass="10586">MHKSEGDLGVIQAVLDRLVKFRLPRALAIKDRVDRGERLTDTDIRFLKDMLEDASHQRTLIAKHPEYQALAARVAGLYDEITRKALENESKAS</sequence>
<dbReference type="RefSeq" id="WP_131152699.1">
    <property type="nucleotide sequence ID" value="NZ_SJTG01000008.1"/>
</dbReference>
<gene>
    <name evidence="1" type="ORF">EZM97_35770</name>
</gene>
<keyword evidence="2" id="KW-1185">Reference proteome</keyword>
<protein>
    <submittedName>
        <fullName evidence="1">Uncharacterized protein</fullName>
    </submittedName>
</protein>
<organism evidence="1 2">
    <name type="scientific">Dyella soli</name>
    <dbReference type="NCBI Taxonomy" id="522319"/>
    <lineage>
        <taxon>Bacteria</taxon>
        <taxon>Pseudomonadati</taxon>
        <taxon>Pseudomonadota</taxon>
        <taxon>Gammaproteobacteria</taxon>
        <taxon>Lysobacterales</taxon>
        <taxon>Rhodanobacteraceae</taxon>
        <taxon>Dyella</taxon>
    </lineage>
</organism>
<name>A0A4V2NKS7_9GAMM</name>
<comment type="caution">
    <text evidence="1">The sequence shown here is derived from an EMBL/GenBank/DDBJ whole genome shotgun (WGS) entry which is preliminary data.</text>
</comment>